<gene>
    <name evidence="11" type="ORF">ACEWY4_018643</name>
</gene>
<evidence type="ECO:0000256" key="5">
    <source>
        <dbReference type="ARBA" id="ARBA00023159"/>
    </source>
</evidence>
<evidence type="ECO:0000313" key="12">
    <source>
        <dbReference type="Proteomes" id="UP001591681"/>
    </source>
</evidence>
<dbReference type="InterPro" id="IPR051999">
    <property type="entry name" value="Mediator_complex_subunit_1"/>
</dbReference>
<comment type="caution">
    <text evidence="11">The sequence shown here is derived from an EMBL/GenBank/DDBJ whole genome shotgun (WGS) entry which is preliminary data.</text>
</comment>
<evidence type="ECO:0000256" key="1">
    <source>
        <dbReference type="ARBA" id="ARBA00004123"/>
    </source>
</evidence>
<evidence type="ECO:0000259" key="10">
    <source>
        <dbReference type="Pfam" id="PF10744"/>
    </source>
</evidence>
<dbReference type="InterPro" id="IPR019680">
    <property type="entry name" value="Mediator_Med1"/>
</dbReference>
<comment type="similarity">
    <text evidence="2 9">Belongs to the Mediator complex subunit 1 family.</text>
</comment>
<evidence type="ECO:0000256" key="9">
    <source>
        <dbReference type="RuleBase" id="RU364059"/>
    </source>
</evidence>
<keyword evidence="7 9" id="KW-0539">Nucleus</keyword>
<reference evidence="11 12" key="1">
    <citation type="submission" date="2024-09" db="EMBL/GenBank/DDBJ databases">
        <title>A chromosome-level genome assembly of Gray's grenadier anchovy, Coilia grayii.</title>
        <authorList>
            <person name="Fu Z."/>
        </authorList>
    </citation>
    <scope>NUCLEOTIDE SEQUENCE [LARGE SCALE GENOMIC DNA]</scope>
    <source>
        <strain evidence="11">G4</strain>
        <tissue evidence="11">Muscle</tissue>
    </source>
</reference>
<dbReference type="PANTHER" id="PTHR12881:SF4">
    <property type="entry name" value="MEDIATOR OF RNA POLYMERASE II TRANSCRIPTION SUBUNIT 1"/>
    <property type="match status" value="1"/>
</dbReference>
<sequence>MSKYAKKPWNETCHLLRRCMGNVKVDSSFSPHLGTCLQRLQNAQNVSSLSAVVSSLEAIAKRIGLGSHLSPTETACYLTADLFYLEVLLKPNGGLEDVKVALHGEAPVVCSTLNGLMYSRRFEDFSTKLNDLSSRYNVPGDNDAKIKVCTALQFMEKDLLTMSHTSRSCIGENEAHIYTILNGKVGQIMPSGPETPMKIQYLISPLEAVLQKHGADIDGLTQNAFVMLESSSATHQLQLAPLIPSPLQMDAQGLPVFNSLAEVASESLPAYFILKLQPPVAVCSSIIHRMEQISDVRPLADQQRETVLQLLRKTAGGEEGFHDSWNHAEEADFLVALPSNQVHRYVLLESAWNGGSWEGAVIDSIPFTHPSHVPLLLELLRLQSTLNILLTSCIKGRQHYTGTSCDLYCEVMPQSEMSFSITFFRPGTSSLSVLLVTVIDSLQIRCQLFAPNLVDDATNDYISRVMTRCMSIPITMRAICKRLPSPMSTDTTNTTAGGLEISISPDEAMNTAVSAPMDCSSHPVAPDTIDLPTCSSEMKSVEGEHLCSPVSQNAPEVEEEEEELAEVDAAPDCYVVSVSSVQEVNDANTDAAAADADHYPLSSVCVFPHWLAQGHLAEPV</sequence>
<keyword evidence="4 9" id="KW-0805">Transcription regulation</keyword>
<keyword evidence="6 9" id="KW-0804">Transcription</keyword>
<keyword evidence="12" id="KW-1185">Reference proteome</keyword>
<evidence type="ECO:0000313" key="11">
    <source>
        <dbReference type="EMBL" id="KAL2085323.1"/>
    </source>
</evidence>
<dbReference type="AlphaFoldDB" id="A0ABD1JGV3"/>
<accession>A0ABD1JGV3</accession>
<evidence type="ECO:0000256" key="8">
    <source>
        <dbReference type="ARBA" id="ARBA00031254"/>
    </source>
</evidence>
<evidence type="ECO:0000256" key="6">
    <source>
        <dbReference type="ARBA" id="ARBA00023163"/>
    </source>
</evidence>
<dbReference type="PANTHER" id="PTHR12881">
    <property type="entry name" value="MEDIATOR OF RNA POLYMERASE II TRANSCRIPTION SUBUNIT 1"/>
    <property type="match status" value="1"/>
</dbReference>
<dbReference type="GO" id="GO:0005634">
    <property type="term" value="C:nucleus"/>
    <property type="evidence" value="ECO:0007669"/>
    <property type="project" value="UniProtKB-SubCell"/>
</dbReference>
<comment type="function">
    <text evidence="9">Component of the Mediator complex, a coactivator involved in the regulated transcription of nearly all RNA polymerase II-dependent genes. Mediator functions as a bridge to convey information from gene-specific regulatory proteins to the basal RNA polymerase II transcription machinery. Mediator is recruited to promoters by direct interactions with regulatory proteins and serves as a scaffold for the assembly of a functional preinitiation complex with RNA polymerase II and the general transcription factors.</text>
</comment>
<name>A0ABD1JGV3_9TELE</name>
<comment type="subcellular location">
    <subcellularLocation>
        <location evidence="1 9">Nucleus</location>
    </subcellularLocation>
</comment>
<evidence type="ECO:0000256" key="7">
    <source>
        <dbReference type="ARBA" id="ARBA00023242"/>
    </source>
</evidence>
<proteinExistence type="inferred from homology"/>
<feature type="domain" description="Mediator complex subunit Med1" evidence="10">
    <location>
        <begin position="35"/>
        <end position="395"/>
    </location>
</feature>
<dbReference type="EMBL" id="JBHFQA010000016">
    <property type="protein sequence ID" value="KAL2085323.1"/>
    <property type="molecule type" value="Genomic_DNA"/>
</dbReference>
<protein>
    <recommendedName>
        <fullName evidence="3 9">Mediator of RNA polymerase II transcription subunit 1</fullName>
    </recommendedName>
    <alternativeName>
        <fullName evidence="8 9">Mediator complex subunit 1</fullName>
    </alternativeName>
</protein>
<dbReference type="Proteomes" id="UP001591681">
    <property type="component" value="Unassembled WGS sequence"/>
</dbReference>
<evidence type="ECO:0000256" key="2">
    <source>
        <dbReference type="ARBA" id="ARBA00006210"/>
    </source>
</evidence>
<evidence type="ECO:0000256" key="4">
    <source>
        <dbReference type="ARBA" id="ARBA00023015"/>
    </source>
</evidence>
<keyword evidence="5 9" id="KW-0010">Activator</keyword>
<organism evidence="11 12">
    <name type="scientific">Coilia grayii</name>
    <name type="common">Gray's grenadier anchovy</name>
    <dbReference type="NCBI Taxonomy" id="363190"/>
    <lineage>
        <taxon>Eukaryota</taxon>
        <taxon>Metazoa</taxon>
        <taxon>Chordata</taxon>
        <taxon>Craniata</taxon>
        <taxon>Vertebrata</taxon>
        <taxon>Euteleostomi</taxon>
        <taxon>Actinopterygii</taxon>
        <taxon>Neopterygii</taxon>
        <taxon>Teleostei</taxon>
        <taxon>Clupei</taxon>
        <taxon>Clupeiformes</taxon>
        <taxon>Clupeoidei</taxon>
        <taxon>Engraulidae</taxon>
        <taxon>Coilinae</taxon>
        <taxon>Coilia</taxon>
    </lineage>
</organism>
<dbReference type="Pfam" id="PF10744">
    <property type="entry name" value="Med1"/>
    <property type="match status" value="1"/>
</dbReference>
<evidence type="ECO:0000256" key="3">
    <source>
        <dbReference type="ARBA" id="ARBA00020612"/>
    </source>
</evidence>
<dbReference type="GO" id="GO:0045944">
    <property type="term" value="P:positive regulation of transcription by RNA polymerase II"/>
    <property type="evidence" value="ECO:0007669"/>
    <property type="project" value="UniProtKB-ARBA"/>
</dbReference>